<dbReference type="Gene3D" id="3.30.9.100">
    <property type="match status" value="1"/>
</dbReference>
<dbReference type="EMBL" id="ML179065">
    <property type="protein sequence ID" value="THV03561.1"/>
    <property type="molecule type" value="Genomic_DNA"/>
</dbReference>
<dbReference type="Gene3D" id="3.50.50.60">
    <property type="entry name" value="FAD/NAD(P)-binding domain"/>
    <property type="match status" value="1"/>
</dbReference>
<dbReference type="InterPro" id="IPR036188">
    <property type="entry name" value="FAD/NAD-bd_sf"/>
</dbReference>
<organism evidence="2 3">
    <name type="scientific">Dendrothele bispora (strain CBS 962.96)</name>
    <dbReference type="NCBI Taxonomy" id="1314807"/>
    <lineage>
        <taxon>Eukaryota</taxon>
        <taxon>Fungi</taxon>
        <taxon>Dikarya</taxon>
        <taxon>Basidiomycota</taxon>
        <taxon>Agaricomycotina</taxon>
        <taxon>Agaricomycetes</taxon>
        <taxon>Agaricomycetidae</taxon>
        <taxon>Agaricales</taxon>
        <taxon>Agaricales incertae sedis</taxon>
        <taxon>Dendrothele</taxon>
    </lineage>
</organism>
<accession>A0A4S8MLR1</accession>
<evidence type="ECO:0000256" key="1">
    <source>
        <dbReference type="SAM" id="MobiDB-lite"/>
    </source>
</evidence>
<proteinExistence type="predicted"/>
<dbReference type="OrthoDB" id="2647594at2759"/>
<feature type="region of interest" description="Disordered" evidence="1">
    <location>
        <begin position="170"/>
        <end position="191"/>
    </location>
</feature>
<evidence type="ECO:0000313" key="3">
    <source>
        <dbReference type="Proteomes" id="UP000297245"/>
    </source>
</evidence>
<gene>
    <name evidence="2" type="ORF">K435DRAFT_962317</name>
</gene>
<evidence type="ECO:0000313" key="2">
    <source>
        <dbReference type="EMBL" id="THV03561.1"/>
    </source>
</evidence>
<dbReference type="AlphaFoldDB" id="A0A4S8MLR1"/>
<sequence>MTVMEVVSVERFDIESFRQQDCRLFDGPLLVEKLFLQDAFPLTSRTEANTSRTDASVARQIGARTVKFDNLTAYYGLFTQIPDVLCADPDHRSIIETSKHGWWYTTLTPYNRPYNYSTNKYNTTSNVRVVIYYTDKSDPSARYAKTSSGSLKLLFRGTFYISRLLTKSINGGGSRRPSRSSMTAAKKNLGPTRICQTPAGSTHLTSCCNSRNGPSRDDARWCAVGDSVVAIDPLASQEMFEKPLLELEVKAEDADVDADSAEVEKVSMKMGAIPVDPTDKISIVMAKMRYEKEKKRLECYRQVGSGFQGEIRGKRK</sequence>
<dbReference type="Proteomes" id="UP000297245">
    <property type="component" value="Unassembled WGS sequence"/>
</dbReference>
<name>A0A4S8MLR1_DENBC</name>
<reference evidence="2 3" key="1">
    <citation type="journal article" date="2019" name="Nat. Ecol. Evol.">
        <title>Megaphylogeny resolves global patterns of mushroom evolution.</title>
        <authorList>
            <person name="Varga T."/>
            <person name="Krizsan K."/>
            <person name="Foldi C."/>
            <person name="Dima B."/>
            <person name="Sanchez-Garcia M."/>
            <person name="Sanchez-Ramirez S."/>
            <person name="Szollosi G.J."/>
            <person name="Szarkandi J.G."/>
            <person name="Papp V."/>
            <person name="Albert L."/>
            <person name="Andreopoulos W."/>
            <person name="Angelini C."/>
            <person name="Antonin V."/>
            <person name="Barry K.W."/>
            <person name="Bougher N.L."/>
            <person name="Buchanan P."/>
            <person name="Buyck B."/>
            <person name="Bense V."/>
            <person name="Catcheside P."/>
            <person name="Chovatia M."/>
            <person name="Cooper J."/>
            <person name="Damon W."/>
            <person name="Desjardin D."/>
            <person name="Finy P."/>
            <person name="Geml J."/>
            <person name="Haridas S."/>
            <person name="Hughes K."/>
            <person name="Justo A."/>
            <person name="Karasinski D."/>
            <person name="Kautmanova I."/>
            <person name="Kiss B."/>
            <person name="Kocsube S."/>
            <person name="Kotiranta H."/>
            <person name="LaButti K.M."/>
            <person name="Lechner B.E."/>
            <person name="Liimatainen K."/>
            <person name="Lipzen A."/>
            <person name="Lukacs Z."/>
            <person name="Mihaltcheva S."/>
            <person name="Morgado L.N."/>
            <person name="Niskanen T."/>
            <person name="Noordeloos M.E."/>
            <person name="Ohm R.A."/>
            <person name="Ortiz-Santana B."/>
            <person name="Ovrebo C."/>
            <person name="Racz N."/>
            <person name="Riley R."/>
            <person name="Savchenko A."/>
            <person name="Shiryaev A."/>
            <person name="Soop K."/>
            <person name="Spirin V."/>
            <person name="Szebenyi C."/>
            <person name="Tomsovsky M."/>
            <person name="Tulloss R.E."/>
            <person name="Uehling J."/>
            <person name="Grigoriev I.V."/>
            <person name="Vagvolgyi C."/>
            <person name="Papp T."/>
            <person name="Martin F.M."/>
            <person name="Miettinen O."/>
            <person name="Hibbett D.S."/>
            <person name="Nagy L.G."/>
        </authorList>
    </citation>
    <scope>NUCLEOTIDE SEQUENCE [LARGE SCALE GENOMIC DNA]</scope>
    <source>
        <strain evidence="2 3">CBS 962.96</strain>
    </source>
</reference>
<protein>
    <submittedName>
        <fullName evidence="2">Uncharacterized protein</fullName>
    </submittedName>
</protein>
<keyword evidence="3" id="KW-1185">Reference proteome</keyword>